<dbReference type="Pfam" id="PF09084">
    <property type="entry name" value="NMT1"/>
    <property type="match status" value="1"/>
</dbReference>
<gene>
    <name evidence="3" type="ORF">SAMN07250955_11536</name>
</gene>
<evidence type="ECO:0000313" key="3">
    <source>
        <dbReference type="EMBL" id="SNB76552.1"/>
    </source>
</evidence>
<keyword evidence="1" id="KW-0732">Signal</keyword>
<evidence type="ECO:0000259" key="2">
    <source>
        <dbReference type="Pfam" id="PF09084"/>
    </source>
</evidence>
<dbReference type="InterPro" id="IPR027939">
    <property type="entry name" value="NMT1/THI5"/>
</dbReference>
<name>A0A212RUZ9_9PROT</name>
<reference evidence="3 4" key="1">
    <citation type="submission" date="2017-06" db="EMBL/GenBank/DDBJ databases">
        <authorList>
            <person name="Kim H.J."/>
            <person name="Triplett B.A."/>
        </authorList>
    </citation>
    <scope>NUCLEOTIDE SEQUENCE [LARGE SCALE GENOMIC DNA]</scope>
    <source>
        <strain evidence="3 4">B29T1</strain>
    </source>
</reference>
<feature type="domain" description="SsuA/THI5-like" evidence="2">
    <location>
        <begin position="38"/>
        <end position="248"/>
    </location>
</feature>
<feature type="chain" id="PRO_5013370022" evidence="1">
    <location>
        <begin position="26"/>
        <end position="316"/>
    </location>
</feature>
<dbReference type="Proteomes" id="UP000197065">
    <property type="component" value="Unassembled WGS sequence"/>
</dbReference>
<keyword evidence="4" id="KW-1185">Reference proteome</keyword>
<organism evidence="3 4">
    <name type="scientific">Arboricoccus pini</name>
    <dbReference type="NCBI Taxonomy" id="1963835"/>
    <lineage>
        <taxon>Bacteria</taxon>
        <taxon>Pseudomonadati</taxon>
        <taxon>Pseudomonadota</taxon>
        <taxon>Alphaproteobacteria</taxon>
        <taxon>Geminicoccales</taxon>
        <taxon>Geminicoccaceae</taxon>
        <taxon>Arboricoccus</taxon>
    </lineage>
</organism>
<feature type="signal peptide" evidence="1">
    <location>
        <begin position="1"/>
        <end position="25"/>
    </location>
</feature>
<dbReference type="SUPFAM" id="SSF53850">
    <property type="entry name" value="Periplasmic binding protein-like II"/>
    <property type="match status" value="1"/>
</dbReference>
<dbReference type="PANTHER" id="PTHR31528:SF3">
    <property type="entry name" value="THIAMINE BIOSYNTHESIS PROTEIN HI_0357-RELATED"/>
    <property type="match status" value="1"/>
</dbReference>
<evidence type="ECO:0000256" key="1">
    <source>
        <dbReference type="SAM" id="SignalP"/>
    </source>
</evidence>
<proteinExistence type="predicted"/>
<dbReference type="AlphaFoldDB" id="A0A212RUZ9"/>
<dbReference type="PANTHER" id="PTHR31528">
    <property type="entry name" value="4-AMINO-5-HYDROXYMETHYL-2-METHYLPYRIMIDINE PHOSPHATE SYNTHASE THI11-RELATED"/>
    <property type="match status" value="1"/>
</dbReference>
<accession>A0A212RUZ9</accession>
<dbReference type="GO" id="GO:0009228">
    <property type="term" value="P:thiamine biosynthetic process"/>
    <property type="evidence" value="ECO:0007669"/>
    <property type="project" value="InterPro"/>
</dbReference>
<dbReference type="InterPro" id="IPR015168">
    <property type="entry name" value="SsuA/THI5"/>
</dbReference>
<sequence>MLRRGLLALFVMTSLLAGGAGPAAAAQKLRVLLDWFANPSHAPIIVAKQKGFFAAEGLDVDVIVPSSADDATKLLIARQADVGINYEPQLIMQQAEGVPLVRIGTIIDRPLTCLMVKSDGPALDDLKGKKIGYSIGDLQTILMRTILARHGLKLGDVELVNVNFSLASALASGQVDAVIGAYRNFEPIQLAMQGVSTHCYPVEEEGVPSYDEMVYVANRGDVGRPELKAFMDAVTKAAAWLKANPDAAFDSFKTFAPELDDELNRRSWTVTVPAVASPPGALDKAGYEKVAAYLQAGGLIKEVLPPERYGVDLTVP</sequence>
<protein>
    <submittedName>
        <fullName evidence="3">Putative hydroxymethylpyrimidine transport system substrate-binding protein</fullName>
    </submittedName>
</protein>
<dbReference type="Gene3D" id="3.40.190.10">
    <property type="entry name" value="Periplasmic binding protein-like II"/>
    <property type="match status" value="2"/>
</dbReference>
<evidence type="ECO:0000313" key="4">
    <source>
        <dbReference type="Proteomes" id="UP000197065"/>
    </source>
</evidence>
<dbReference type="EMBL" id="FYEH01000015">
    <property type="protein sequence ID" value="SNB76552.1"/>
    <property type="molecule type" value="Genomic_DNA"/>
</dbReference>